<evidence type="ECO:0000313" key="2">
    <source>
        <dbReference type="EMBL" id="CAH2030572.1"/>
    </source>
</evidence>
<gene>
    <name evidence="2" type="ORF">GEAMG1_0759</name>
</gene>
<organism evidence="2 3">
    <name type="scientific">Trichlorobacter ammonificans</name>
    <dbReference type="NCBI Taxonomy" id="2916410"/>
    <lineage>
        <taxon>Bacteria</taxon>
        <taxon>Pseudomonadati</taxon>
        <taxon>Thermodesulfobacteriota</taxon>
        <taxon>Desulfuromonadia</taxon>
        <taxon>Geobacterales</taxon>
        <taxon>Geobacteraceae</taxon>
        <taxon>Trichlorobacter</taxon>
    </lineage>
</organism>
<reference evidence="2 3" key="1">
    <citation type="submission" date="2022-03" db="EMBL/GenBank/DDBJ databases">
        <authorList>
            <person name="Koch H."/>
        </authorList>
    </citation>
    <scope>NUCLEOTIDE SEQUENCE [LARGE SCALE GENOMIC DNA]</scope>
    <source>
        <strain evidence="2 3">G1</strain>
    </source>
</reference>
<proteinExistence type="predicted"/>
<protein>
    <submittedName>
        <fullName evidence="2">Uncharacterized protein</fullName>
    </submittedName>
</protein>
<sequence length="32" mass="3698">MGHGYQARTKTHTTPHKHPTTRNFIHDVTLTI</sequence>
<dbReference type="Proteomes" id="UP001295463">
    <property type="component" value="Chromosome"/>
</dbReference>
<accession>A0ABM9D6H3</accession>
<name>A0ABM9D6H3_9BACT</name>
<keyword evidence="3" id="KW-1185">Reference proteome</keyword>
<evidence type="ECO:0000313" key="3">
    <source>
        <dbReference type="Proteomes" id="UP001295463"/>
    </source>
</evidence>
<feature type="region of interest" description="Disordered" evidence="1">
    <location>
        <begin position="1"/>
        <end position="32"/>
    </location>
</feature>
<feature type="compositionally biased region" description="Basic residues" evidence="1">
    <location>
        <begin position="9"/>
        <end position="20"/>
    </location>
</feature>
<dbReference type="EMBL" id="OW150024">
    <property type="protein sequence ID" value="CAH2030572.1"/>
    <property type="molecule type" value="Genomic_DNA"/>
</dbReference>
<evidence type="ECO:0000256" key="1">
    <source>
        <dbReference type="SAM" id="MobiDB-lite"/>
    </source>
</evidence>